<dbReference type="PATRIC" id="fig|1423740.3.peg.14"/>
<reference evidence="1 2" key="1">
    <citation type="journal article" date="2015" name="Genome Announc.">
        <title>Expanding the biotechnology potential of lactobacilli through comparative genomics of 213 strains and associated genera.</title>
        <authorList>
            <person name="Sun Z."/>
            <person name="Harris H.M."/>
            <person name="McCann A."/>
            <person name="Guo C."/>
            <person name="Argimon S."/>
            <person name="Zhang W."/>
            <person name="Yang X."/>
            <person name="Jeffery I.B."/>
            <person name="Cooney J.C."/>
            <person name="Kagawa T.F."/>
            <person name="Liu W."/>
            <person name="Song Y."/>
            <person name="Salvetti E."/>
            <person name="Wrobel A."/>
            <person name="Rasinkangas P."/>
            <person name="Parkhill J."/>
            <person name="Rea M.C."/>
            <person name="O'Sullivan O."/>
            <person name="Ritari J."/>
            <person name="Douillard F.P."/>
            <person name="Paul Ross R."/>
            <person name="Yang R."/>
            <person name="Briner A.E."/>
            <person name="Felis G.E."/>
            <person name="de Vos W.M."/>
            <person name="Barrangou R."/>
            <person name="Klaenhammer T.R."/>
            <person name="Caufield P.W."/>
            <person name="Cui Y."/>
            <person name="Zhang H."/>
            <person name="O'Toole P.W."/>
        </authorList>
    </citation>
    <scope>NUCLEOTIDE SEQUENCE [LARGE SCALE GENOMIC DNA]</scope>
    <source>
        <strain evidence="1 2">DSM 15833</strain>
    </source>
</reference>
<accession>A0A0R1TZK8</accession>
<dbReference type="RefSeq" id="WP_025021382.1">
    <property type="nucleotide sequence ID" value="NZ_AZFH01000007.1"/>
</dbReference>
<dbReference type="EMBL" id="AZFH01000007">
    <property type="protein sequence ID" value="KRL84554.1"/>
    <property type="molecule type" value="Genomic_DNA"/>
</dbReference>
<evidence type="ECO:0000313" key="1">
    <source>
        <dbReference type="EMBL" id="KRL84554.1"/>
    </source>
</evidence>
<dbReference type="AlphaFoldDB" id="A0A0R1TZK8"/>
<evidence type="ECO:0000313" key="2">
    <source>
        <dbReference type="Proteomes" id="UP000051048"/>
    </source>
</evidence>
<dbReference type="Proteomes" id="UP000051048">
    <property type="component" value="Unassembled WGS sequence"/>
</dbReference>
<sequence length="345" mass="40330">MNLLKEAQEFFPEAQLKRHGSQLKIQQPLDLVERITFTKDQQDLASFYRVMATLIEQVPLPKIDYQTDFWQLILANLPRYYPDFTHVKIPDLPFTPIEKQDFRYFQAQLVHDILALGQMALQDKSFSEITLQHGPQAFTATVDLENGQVQHNLDTVRFSFNNLPDLASSRSPSPTTARQSYKQFALAALISQQNYRDIHTYFQATHSEIYRPEQLDDYLYAACHNQIYEGYRYLAGQGQEPQTLTISQLAKFYVQMRLYLSLPFLEIKSSLVDLTLTQAFKLSQSFEQFISWQTNCQVKLTTTSGQVFLSRPDQPVALFLERNFWYYAKHLPQQLLRFQKIINNK</sequence>
<comment type="caution">
    <text evidence="1">The sequence shown here is derived from an EMBL/GenBank/DDBJ whole genome shotgun (WGS) entry which is preliminary data.</text>
</comment>
<gene>
    <name evidence="1" type="ORF">FC36_GL000014</name>
</gene>
<dbReference type="STRING" id="1423740.FC36_GL000014"/>
<protein>
    <submittedName>
        <fullName evidence="1">Uncharacterized protein</fullName>
    </submittedName>
</protein>
<proteinExistence type="predicted"/>
<organism evidence="1 2">
    <name type="scientific">Ligilactobacillus equi DSM 15833 = JCM 10991</name>
    <dbReference type="NCBI Taxonomy" id="1423740"/>
    <lineage>
        <taxon>Bacteria</taxon>
        <taxon>Bacillati</taxon>
        <taxon>Bacillota</taxon>
        <taxon>Bacilli</taxon>
        <taxon>Lactobacillales</taxon>
        <taxon>Lactobacillaceae</taxon>
        <taxon>Ligilactobacillus</taxon>
    </lineage>
</organism>
<name>A0A0R1TZK8_9LACO</name>